<dbReference type="Gene3D" id="3.40.50.2300">
    <property type="match status" value="1"/>
</dbReference>
<evidence type="ECO:0000313" key="5">
    <source>
        <dbReference type="EMBL" id="QDV08457.1"/>
    </source>
</evidence>
<evidence type="ECO:0000259" key="4">
    <source>
        <dbReference type="PROSITE" id="PS50110"/>
    </source>
</evidence>
<evidence type="ECO:0000313" key="6">
    <source>
        <dbReference type="Proteomes" id="UP000320390"/>
    </source>
</evidence>
<dbReference type="GO" id="GO:0000160">
    <property type="term" value="P:phosphorelay signal transduction system"/>
    <property type="evidence" value="ECO:0007669"/>
    <property type="project" value="InterPro"/>
</dbReference>
<dbReference type="InterPro" id="IPR011006">
    <property type="entry name" value="CheY-like_superfamily"/>
</dbReference>
<accession>A0A518EWJ2</accession>
<dbReference type="PANTHER" id="PTHR44591">
    <property type="entry name" value="STRESS RESPONSE REGULATOR PROTEIN 1"/>
    <property type="match status" value="1"/>
</dbReference>
<dbReference type="SMART" id="SM00448">
    <property type="entry name" value="REC"/>
    <property type="match status" value="1"/>
</dbReference>
<evidence type="ECO:0000256" key="1">
    <source>
        <dbReference type="ARBA" id="ARBA00022553"/>
    </source>
</evidence>
<dbReference type="RefSeq" id="WP_145201147.1">
    <property type="nucleotide sequence ID" value="NZ_CP036434.1"/>
</dbReference>
<dbReference type="EMBL" id="CP036434">
    <property type="protein sequence ID" value="QDV08457.1"/>
    <property type="molecule type" value="Genomic_DNA"/>
</dbReference>
<evidence type="ECO:0000256" key="2">
    <source>
        <dbReference type="PROSITE-ProRule" id="PRU00169"/>
    </source>
</evidence>
<keyword evidence="1 2" id="KW-0597">Phosphoprotein</keyword>
<keyword evidence="6" id="KW-1185">Reference proteome</keyword>
<feature type="modified residue" description="4-aspartylphosphate" evidence="2">
    <location>
        <position position="68"/>
    </location>
</feature>
<gene>
    <name evidence="5" type="ORF">Poly30_40040</name>
</gene>
<feature type="region of interest" description="Disordered" evidence="3">
    <location>
        <begin position="155"/>
        <end position="196"/>
    </location>
</feature>
<protein>
    <submittedName>
        <fullName evidence="5">Osmolarity response regulator</fullName>
    </submittedName>
</protein>
<dbReference type="SUPFAM" id="SSF52172">
    <property type="entry name" value="CheY-like"/>
    <property type="match status" value="1"/>
</dbReference>
<organism evidence="5 6">
    <name type="scientific">Saltatorellus ferox</name>
    <dbReference type="NCBI Taxonomy" id="2528018"/>
    <lineage>
        <taxon>Bacteria</taxon>
        <taxon>Pseudomonadati</taxon>
        <taxon>Planctomycetota</taxon>
        <taxon>Planctomycetia</taxon>
        <taxon>Planctomycetia incertae sedis</taxon>
        <taxon>Saltatorellus</taxon>
    </lineage>
</organism>
<dbReference type="CDD" id="cd00156">
    <property type="entry name" value="REC"/>
    <property type="match status" value="1"/>
</dbReference>
<sequence length="196" mass="20874">MVETDGCTGGGGAAATRGNLLLVDNDSKIVELLSWFLGNQGFTVRVAGSFAEARERLAEGRPDLVISDVDLGVESATVELPKLSAEGLLPPTLVVSGFLDEPIRQLLLRVPEVLDSLPKPFEFPELEAKVVACLAGEVQRSLEWAPRAVQPSGFTVESRPECQSERLSATAAAPSYVPALEEDDDDEGWIEISPGG</sequence>
<dbReference type="InterPro" id="IPR050595">
    <property type="entry name" value="Bact_response_regulator"/>
</dbReference>
<dbReference type="Pfam" id="PF00072">
    <property type="entry name" value="Response_reg"/>
    <property type="match status" value="1"/>
</dbReference>
<feature type="domain" description="Response regulatory" evidence="4">
    <location>
        <begin position="19"/>
        <end position="134"/>
    </location>
</feature>
<reference evidence="5 6" key="1">
    <citation type="submission" date="2019-02" db="EMBL/GenBank/DDBJ databases">
        <title>Deep-cultivation of Planctomycetes and their phenomic and genomic characterization uncovers novel biology.</title>
        <authorList>
            <person name="Wiegand S."/>
            <person name="Jogler M."/>
            <person name="Boedeker C."/>
            <person name="Pinto D."/>
            <person name="Vollmers J."/>
            <person name="Rivas-Marin E."/>
            <person name="Kohn T."/>
            <person name="Peeters S.H."/>
            <person name="Heuer A."/>
            <person name="Rast P."/>
            <person name="Oberbeckmann S."/>
            <person name="Bunk B."/>
            <person name="Jeske O."/>
            <person name="Meyerdierks A."/>
            <person name="Storesund J.E."/>
            <person name="Kallscheuer N."/>
            <person name="Luecker S."/>
            <person name="Lage O.M."/>
            <person name="Pohl T."/>
            <person name="Merkel B.J."/>
            <person name="Hornburger P."/>
            <person name="Mueller R.-W."/>
            <person name="Bruemmer F."/>
            <person name="Labrenz M."/>
            <person name="Spormann A.M."/>
            <person name="Op den Camp H."/>
            <person name="Overmann J."/>
            <person name="Amann R."/>
            <person name="Jetten M.S.M."/>
            <person name="Mascher T."/>
            <person name="Medema M.H."/>
            <person name="Devos D.P."/>
            <person name="Kaster A.-K."/>
            <person name="Ovreas L."/>
            <person name="Rohde M."/>
            <person name="Galperin M.Y."/>
            <person name="Jogler C."/>
        </authorList>
    </citation>
    <scope>NUCLEOTIDE SEQUENCE [LARGE SCALE GENOMIC DNA]</scope>
    <source>
        <strain evidence="5 6">Poly30</strain>
    </source>
</reference>
<dbReference type="AlphaFoldDB" id="A0A518EWJ2"/>
<dbReference type="Proteomes" id="UP000320390">
    <property type="component" value="Chromosome"/>
</dbReference>
<name>A0A518EWJ2_9BACT</name>
<dbReference type="PROSITE" id="PS50110">
    <property type="entry name" value="RESPONSE_REGULATORY"/>
    <property type="match status" value="1"/>
</dbReference>
<dbReference type="OrthoDB" id="272875at2"/>
<dbReference type="InterPro" id="IPR001789">
    <property type="entry name" value="Sig_transdc_resp-reg_receiver"/>
</dbReference>
<evidence type="ECO:0000256" key="3">
    <source>
        <dbReference type="SAM" id="MobiDB-lite"/>
    </source>
</evidence>
<feature type="compositionally biased region" description="Acidic residues" evidence="3">
    <location>
        <begin position="180"/>
        <end position="189"/>
    </location>
</feature>
<dbReference type="PANTHER" id="PTHR44591:SF3">
    <property type="entry name" value="RESPONSE REGULATORY DOMAIN-CONTAINING PROTEIN"/>
    <property type="match status" value="1"/>
</dbReference>
<proteinExistence type="predicted"/>